<proteinExistence type="predicted"/>
<dbReference type="PANTHER" id="PTHR43679:SF2">
    <property type="entry name" value="OCTANOYL-[GCVH]:PROTEIN N-OCTANOYLTRANSFERASE"/>
    <property type="match status" value="1"/>
</dbReference>
<dbReference type="Pfam" id="PF01976">
    <property type="entry name" value="DUF116"/>
    <property type="match status" value="1"/>
</dbReference>
<protein>
    <submittedName>
        <fullName evidence="2">DUF116 domain-containing protein</fullName>
    </submittedName>
</protein>
<dbReference type="InterPro" id="IPR002829">
    <property type="entry name" value="DUF116"/>
</dbReference>
<dbReference type="SUPFAM" id="SSF55681">
    <property type="entry name" value="Class II aaRS and biotin synthetases"/>
    <property type="match status" value="1"/>
</dbReference>
<evidence type="ECO:0000259" key="1">
    <source>
        <dbReference type="PROSITE" id="PS51733"/>
    </source>
</evidence>
<dbReference type="InterPro" id="IPR045864">
    <property type="entry name" value="aa-tRNA-synth_II/BPL/LPL"/>
</dbReference>
<evidence type="ECO:0000313" key="2">
    <source>
        <dbReference type="EMBL" id="HGV98097.1"/>
    </source>
</evidence>
<dbReference type="InterPro" id="IPR004143">
    <property type="entry name" value="BPL_LPL_catalytic"/>
</dbReference>
<reference evidence="2" key="1">
    <citation type="journal article" date="2020" name="mSystems">
        <title>Genome- and Community-Level Interaction Insights into Carbon Utilization and Element Cycling Functions of Hydrothermarchaeota in Hydrothermal Sediment.</title>
        <authorList>
            <person name="Zhou Z."/>
            <person name="Liu Y."/>
            <person name="Xu W."/>
            <person name="Pan J."/>
            <person name="Luo Z.H."/>
            <person name="Li M."/>
        </authorList>
    </citation>
    <scope>NUCLEOTIDE SEQUENCE [LARGE SCALE GENOMIC DNA]</scope>
    <source>
        <strain evidence="2">SpSt-774</strain>
    </source>
</reference>
<gene>
    <name evidence="2" type="ORF">ENV60_07360</name>
</gene>
<dbReference type="PROSITE" id="PS51733">
    <property type="entry name" value="BPL_LPL_CATALYTIC"/>
    <property type="match status" value="1"/>
</dbReference>
<feature type="domain" description="BPL/LPL catalytic" evidence="1">
    <location>
        <begin position="50"/>
        <end position="243"/>
    </location>
</feature>
<dbReference type="Gene3D" id="3.30.390.50">
    <property type="entry name" value="CO dehydrogenase flavoprotein, C-terminal domain"/>
    <property type="match status" value="1"/>
</dbReference>
<dbReference type="Gene3D" id="3.30.930.10">
    <property type="entry name" value="Bira Bifunctional Protein, Domain 2"/>
    <property type="match status" value="1"/>
</dbReference>
<accession>A0A7C4XLH0</accession>
<dbReference type="PANTHER" id="PTHR43679">
    <property type="entry name" value="OCTANOYLTRANSFERASE LIPM-RELATED"/>
    <property type="match status" value="1"/>
</dbReference>
<sequence>MFYWNWYNIINLKEQVLMEGTHWRFLDTGVLSAAENMAIDEMLLQLKAKKKIPNTVRLLQFDPPAVLVGFHQAVEQETRFEYCKEMGIDINRRITGGGAIYFDKSQIGWEIIFDKNFFTPSIPGTELFKKLSMPIINMLNRIGIKANFRGRNDIEVNGRKISGTGGTEWGDAFLFQGTLLVDFDVDSMLKALRVPVEKLKRHEIDSLKERVTCIKWELGYTPDTKRIKRMIRESFEEYFKIKFYDSQLSEEEESLLKDYLKKFQSEQWIYRIRLPVSEQPIIYTTRVSKFGKIKGFFTVNLRRHRIQSVIFMGDFFSFPNEVVYNLESSLKEIPLEQELINRHIMNFFTNYKKWAIPDAKIADFLKLIDSLFQKLKMVEYGIKPELTNHIFLVNGSYEEIINLRPSHILFPYCAKSTDCPYRYIDDCTMCGECSIGKAYKMAFDHNLKPITITSYECLIKTLRFLKNLNISAYIGCCCEQFYIKHQKAFESAKIPAILLDIDSTTCYDLGKANYAYKGEFENQTQLNLMLLKKVLDEL</sequence>
<dbReference type="InterPro" id="IPR050664">
    <property type="entry name" value="Octanoyltrans_LipM/LipL"/>
</dbReference>
<dbReference type="CDD" id="cd16443">
    <property type="entry name" value="LplA"/>
    <property type="match status" value="1"/>
</dbReference>
<organism evidence="2">
    <name type="scientific">candidate division WOR-3 bacterium</name>
    <dbReference type="NCBI Taxonomy" id="2052148"/>
    <lineage>
        <taxon>Bacteria</taxon>
        <taxon>Bacteria division WOR-3</taxon>
    </lineage>
</organism>
<dbReference type="EMBL" id="DTGZ01000135">
    <property type="protein sequence ID" value="HGV98097.1"/>
    <property type="molecule type" value="Genomic_DNA"/>
</dbReference>
<comment type="caution">
    <text evidence="2">The sequence shown here is derived from an EMBL/GenBank/DDBJ whole genome shotgun (WGS) entry which is preliminary data.</text>
</comment>
<dbReference type="Pfam" id="PF21948">
    <property type="entry name" value="LplA-B_cat"/>
    <property type="match status" value="1"/>
</dbReference>
<dbReference type="AlphaFoldDB" id="A0A7C4XLH0"/>
<name>A0A7C4XLH0_UNCW3</name>